<reference evidence="2" key="1">
    <citation type="submission" date="2016-10" db="EMBL/GenBank/DDBJ databases">
        <title>Sequence of Gallionella enrichment culture.</title>
        <authorList>
            <person name="Poehlein A."/>
            <person name="Muehling M."/>
            <person name="Daniel R."/>
        </authorList>
    </citation>
    <scope>NUCLEOTIDE SEQUENCE</scope>
</reference>
<dbReference type="PANTHER" id="PTHR28283">
    <property type="entry name" value="3',5'-CYCLIC-NUCLEOTIDE PHOSPHODIESTERASE 1"/>
    <property type="match status" value="1"/>
</dbReference>
<organism evidence="2">
    <name type="scientific">mine drainage metagenome</name>
    <dbReference type="NCBI Taxonomy" id="410659"/>
    <lineage>
        <taxon>unclassified sequences</taxon>
        <taxon>metagenomes</taxon>
        <taxon>ecological metagenomes</taxon>
    </lineage>
</organism>
<dbReference type="PRINTS" id="PR00388">
    <property type="entry name" value="PDIESTERASE2"/>
</dbReference>
<proteinExistence type="predicted"/>
<dbReference type="GO" id="GO:0006198">
    <property type="term" value="P:cAMP catabolic process"/>
    <property type="evidence" value="ECO:0007669"/>
    <property type="project" value="InterPro"/>
</dbReference>
<sequence length="254" mass="27826">MRVRILGCSGGIGGVLRTTSMLVDGDILIDAGTGVGDLSIEEMAAIDHVFVTHSHLDHICSIPFLLDTVYGMREKPVTLHATGATWKIIKEHVFNWKVWPDFTAIPDEIDPFLRFCEIRVGETVHLGGRRITPLPAHHVVPAVGFQLDSGAASLVFTGDTTTCDALWPAINGIENLRYLVIETAFSNAEIGLAQLSGHLCPSLLLAELQQLRRPVQVYITHLKPGESDVIMREIGRDAAAYAPLQLQAPQIFEF</sequence>
<dbReference type="GO" id="GO:0042781">
    <property type="term" value="F:3'-tRNA processing endoribonuclease activity"/>
    <property type="evidence" value="ECO:0007669"/>
    <property type="project" value="UniProtKB-EC"/>
</dbReference>
<dbReference type="GO" id="GO:0004115">
    <property type="term" value="F:3',5'-cyclic-AMP phosphodiesterase activity"/>
    <property type="evidence" value="ECO:0007669"/>
    <property type="project" value="InterPro"/>
</dbReference>
<dbReference type="InterPro" id="IPR000396">
    <property type="entry name" value="Pdiesterase2"/>
</dbReference>
<dbReference type="EMBL" id="MLJW01000821">
    <property type="protein sequence ID" value="OIQ82287.1"/>
    <property type="molecule type" value="Genomic_DNA"/>
</dbReference>
<feature type="domain" description="Metallo-beta-lactamase" evidence="1">
    <location>
        <begin position="17"/>
        <end position="198"/>
    </location>
</feature>
<dbReference type="Gene3D" id="3.60.15.10">
    <property type="entry name" value="Ribonuclease Z/Hydroxyacylglutathione hydrolase-like"/>
    <property type="match status" value="1"/>
</dbReference>
<dbReference type="GO" id="GO:1902660">
    <property type="term" value="P:negative regulation of glucose mediated signaling pathway"/>
    <property type="evidence" value="ECO:0007669"/>
    <property type="project" value="TreeGrafter"/>
</dbReference>
<dbReference type="SMART" id="SM00849">
    <property type="entry name" value="Lactamase_B"/>
    <property type="match status" value="1"/>
</dbReference>
<dbReference type="Pfam" id="PF12706">
    <property type="entry name" value="Lactamase_B_2"/>
    <property type="match status" value="1"/>
</dbReference>
<dbReference type="CDD" id="cd07735">
    <property type="entry name" value="class_II_PDE_MBL-fold"/>
    <property type="match status" value="1"/>
</dbReference>
<dbReference type="PANTHER" id="PTHR28283:SF1">
    <property type="entry name" value="3',5'-CYCLIC-NUCLEOTIDE PHOSPHODIESTERASE 1"/>
    <property type="match status" value="1"/>
</dbReference>
<dbReference type="EC" id="3.1.26.11" evidence="2"/>
<dbReference type="AlphaFoldDB" id="A0A1J5QQX9"/>
<dbReference type="SUPFAM" id="SSF56281">
    <property type="entry name" value="Metallo-hydrolase/oxidoreductase"/>
    <property type="match status" value="1"/>
</dbReference>
<name>A0A1J5QQX9_9ZZZZ</name>
<gene>
    <name evidence="2" type="primary">rbn_12</name>
    <name evidence="2" type="ORF">GALL_359280</name>
</gene>
<comment type="caution">
    <text evidence="2">The sequence shown here is derived from an EMBL/GenBank/DDBJ whole genome shotgun (WGS) entry which is preliminary data.</text>
</comment>
<protein>
    <submittedName>
        <fullName evidence="2">Ribonuclease BN</fullName>
        <ecNumber evidence="2">3.1.26.11</ecNumber>
    </submittedName>
</protein>
<evidence type="ECO:0000259" key="1">
    <source>
        <dbReference type="SMART" id="SM00849"/>
    </source>
</evidence>
<dbReference type="InterPro" id="IPR001279">
    <property type="entry name" value="Metallo-B-lactamas"/>
</dbReference>
<dbReference type="GO" id="GO:0047555">
    <property type="term" value="F:3',5'-cyclic-GMP phosphodiesterase activity"/>
    <property type="evidence" value="ECO:0007669"/>
    <property type="project" value="TreeGrafter"/>
</dbReference>
<accession>A0A1J5QQX9</accession>
<dbReference type="InterPro" id="IPR036866">
    <property type="entry name" value="RibonucZ/Hydroxyglut_hydro"/>
</dbReference>
<keyword evidence="2" id="KW-0378">Hydrolase</keyword>
<evidence type="ECO:0000313" key="2">
    <source>
        <dbReference type="EMBL" id="OIQ82287.1"/>
    </source>
</evidence>